<feature type="transmembrane region" description="Helical" evidence="5">
    <location>
        <begin position="30"/>
        <end position="48"/>
    </location>
</feature>
<feature type="transmembrane region" description="Helical" evidence="5">
    <location>
        <begin position="146"/>
        <end position="170"/>
    </location>
</feature>
<keyword evidence="7" id="KW-1185">Reference proteome</keyword>
<evidence type="ECO:0000256" key="5">
    <source>
        <dbReference type="SAM" id="Phobius"/>
    </source>
</evidence>
<sequence>MGRPLSIAALTSAIITIVSALALRAAEATLAVAAVAGVAVLVTWYAQLHATEDSGAGGLVNPASAVALAVVGRGPWSTLLPAVAAHAVGAVLGGLVALALDDRLGDTLVFADPDLVVAGIGAAVVGLVAAWATLSIDGGGPEGLAAVPAVLGGAVLPLGLLAVFHPAAVIGLATAGIVPWDAALVAAGATLLAAAAGAYAVSVLVPAE</sequence>
<dbReference type="Gene3D" id="1.20.1080.10">
    <property type="entry name" value="Glycerol uptake facilitator protein"/>
    <property type="match status" value="1"/>
</dbReference>
<reference evidence="6 7" key="1">
    <citation type="submission" date="2019-11" db="EMBL/GenBank/DDBJ databases">
        <authorList>
            <person name="Li J."/>
        </authorList>
    </citation>
    <scope>NUCLEOTIDE SEQUENCE [LARGE SCALE GENOMIC DNA]</scope>
    <source>
        <strain evidence="6 7">MF47</strain>
    </source>
</reference>
<feature type="transmembrane region" description="Helical" evidence="5">
    <location>
        <begin position="79"/>
        <end position="100"/>
    </location>
</feature>
<keyword evidence="4 5" id="KW-0472">Membrane</keyword>
<evidence type="ECO:0000313" key="6">
    <source>
        <dbReference type="EMBL" id="QGG41751.1"/>
    </source>
</evidence>
<feature type="transmembrane region" description="Helical" evidence="5">
    <location>
        <begin position="6"/>
        <end position="23"/>
    </location>
</feature>
<protein>
    <recommendedName>
        <fullName evidence="8">Aquaporin family protein</fullName>
    </recommendedName>
</protein>
<keyword evidence="2 5" id="KW-0812">Transmembrane</keyword>
<dbReference type="SUPFAM" id="SSF81338">
    <property type="entry name" value="Aquaporin-like"/>
    <property type="match status" value="1"/>
</dbReference>
<evidence type="ECO:0008006" key="8">
    <source>
        <dbReference type="Google" id="ProtNLM"/>
    </source>
</evidence>
<evidence type="ECO:0000313" key="7">
    <source>
        <dbReference type="Proteomes" id="UP000392064"/>
    </source>
</evidence>
<dbReference type="EMBL" id="CP045737">
    <property type="protein sequence ID" value="QGG41751.1"/>
    <property type="molecule type" value="Genomic_DNA"/>
</dbReference>
<evidence type="ECO:0000256" key="2">
    <source>
        <dbReference type="ARBA" id="ARBA00022692"/>
    </source>
</evidence>
<gene>
    <name evidence="6" type="ORF">GEV26_10475</name>
</gene>
<evidence type="ECO:0000256" key="4">
    <source>
        <dbReference type="ARBA" id="ARBA00023136"/>
    </source>
</evidence>
<proteinExistence type="predicted"/>
<evidence type="ECO:0000256" key="3">
    <source>
        <dbReference type="ARBA" id="ARBA00022989"/>
    </source>
</evidence>
<dbReference type="RefSeq" id="WP_153653017.1">
    <property type="nucleotide sequence ID" value="NZ_CP045737.1"/>
</dbReference>
<dbReference type="Proteomes" id="UP000392064">
    <property type="component" value="Chromosome"/>
</dbReference>
<dbReference type="GO" id="GO:0016020">
    <property type="term" value="C:membrane"/>
    <property type="evidence" value="ECO:0007669"/>
    <property type="project" value="UniProtKB-SubCell"/>
</dbReference>
<dbReference type="InterPro" id="IPR023271">
    <property type="entry name" value="Aquaporin-like"/>
</dbReference>
<feature type="transmembrane region" description="Helical" evidence="5">
    <location>
        <begin position="182"/>
        <end position="205"/>
    </location>
</feature>
<dbReference type="KEGG" id="aef:GEV26_10475"/>
<organism evidence="6 7">
    <name type="scientific">Aeromicrobium yanjiei</name>
    <dbReference type="NCBI Taxonomy" id="2662028"/>
    <lineage>
        <taxon>Bacteria</taxon>
        <taxon>Bacillati</taxon>
        <taxon>Actinomycetota</taxon>
        <taxon>Actinomycetes</taxon>
        <taxon>Propionibacteriales</taxon>
        <taxon>Nocardioidaceae</taxon>
        <taxon>Aeromicrobium</taxon>
    </lineage>
</organism>
<feature type="transmembrane region" description="Helical" evidence="5">
    <location>
        <begin position="115"/>
        <end position="134"/>
    </location>
</feature>
<comment type="subcellular location">
    <subcellularLocation>
        <location evidence="1">Membrane</location>
        <topology evidence="1">Multi-pass membrane protein</topology>
    </subcellularLocation>
</comment>
<evidence type="ECO:0000256" key="1">
    <source>
        <dbReference type="ARBA" id="ARBA00004141"/>
    </source>
</evidence>
<keyword evidence="3 5" id="KW-1133">Transmembrane helix</keyword>
<accession>A0A5Q2MJ57</accession>
<dbReference type="AlphaFoldDB" id="A0A5Q2MJ57"/>
<name>A0A5Q2MJ57_9ACTN</name>